<dbReference type="GO" id="GO:0004134">
    <property type="term" value="F:4-alpha-glucanotransferase activity"/>
    <property type="evidence" value="ECO:0007669"/>
    <property type="project" value="UniProtKB-EC"/>
</dbReference>
<sequence length="717" mass="80190">MDLDKLLYLQGVGNSFVDCDGIYHEIPLEDRVNLLRTMCGKQLAQYEQSAAEDGFATWVDARIDELDAAPWRSLLRAFQWTSAQQPLLTFQVPADYVGELLLQFNDEHNGAVTLQFNVQAAAVCGDYFTDNQYYVSRQYPLADLFADAGLTCPNAGYHRLSLAYADTSESHAEGLLVIAPEQVYGADLTAIAPSCRPWGISLQLFSLWQPAMSGNIPTAIADFSVLADTVTLFAEQGADFLLLNPLHALPLHSPEEASPYSPYDRRRINPLYISLAMTEEGKTDAWRQHLPKRMPKTDSGTEWIDYTAAAKVKAAELKAIYKVFCGYDKAAQRRIAFNEFVAEHGDALLKYAEQQAAQAVAPWLKNSEFYLYLQFVAEEQLAACQQLALQRGMKIGLVRDMAVGAVGGGVEVAQAGEQFCTQASIGAPPDPFAPQGQNWGLTPLDPVGLKQHNFEHFIDLLRSNMCHCGALRIDHFMGLFRIWWWPIAAAGAPQPGGSYIYYPFDAMMAILRLESHRAHCMVIGEDLGIVPPEIKQPMVAAGIYSNELFYFCTDDYHFSQYAGYKHPNDYKYHSLMMLANHDVPTMAAWWTGKDLTMRDQLGLLKEGELAQLQQRRETQRQGVLRWLAEIAQCDVSDTHFTHLLPRWAGAVAAGQSQLYSVSLADLLAEEDAINIPGTSTEYPNWRRRYSQSVTALSQNELLNRVLAEIRSARRTQN</sequence>
<reference evidence="11 12" key="1">
    <citation type="submission" date="2021-03" db="EMBL/GenBank/DDBJ databases">
        <title>Novel species identification of genus Shewanella.</title>
        <authorList>
            <person name="Liu G."/>
            <person name="Zhang Q."/>
        </authorList>
    </citation>
    <scope>NUCLEOTIDE SEQUENCE [LARGE SCALE GENOMIC DNA]</scope>
    <source>
        <strain evidence="11 12">FJAT-51800</strain>
    </source>
</reference>
<name>A0ABX7QQ83_9GAMM</name>
<keyword evidence="6 10" id="KW-0808">Transferase</keyword>
<evidence type="ECO:0000256" key="6">
    <source>
        <dbReference type="ARBA" id="ARBA00022679"/>
    </source>
</evidence>
<evidence type="ECO:0000256" key="5">
    <source>
        <dbReference type="ARBA" id="ARBA00022676"/>
    </source>
</evidence>
<evidence type="ECO:0000256" key="8">
    <source>
        <dbReference type="ARBA" id="ARBA00031423"/>
    </source>
</evidence>
<organism evidence="11 12">
    <name type="scientific">Shewanella avicenniae</name>
    <dbReference type="NCBI Taxonomy" id="2814294"/>
    <lineage>
        <taxon>Bacteria</taxon>
        <taxon>Pseudomonadati</taxon>
        <taxon>Pseudomonadota</taxon>
        <taxon>Gammaproteobacteria</taxon>
        <taxon>Alteromonadales</taxon>
        <taxon>Shewanellaceae</taxon>
        <taxon>Shewanella</taxon>
    </lineage>
</organism>
<dbReference type="PANTHER" id="PTHR32438:SF5">
    <property type="entry name" value="4-ALPHA-GLUCANOTRANSFERASE DPE1, CHLOROPLASTIC_AMYLOPLASTIC"/>
    <property type="match status" value="1"/>
</dbReference>
<evidence type="ECO:0000256" key="3">
    <source>
        <dbReference type="ARBA" id="ARBA00012560"/>
    </source>
</evidence>
<dbReference type="Proteomes" id="UP000662770">
    <property type="component" value="Chromosome"/>
</dbReference>
<evidence type="ECO:0000256" key="7">
    <source>
        <dbReference type="ARBA" id="ARBA00023277"/>
    </source>
</evidence>
<comment type="similarity">
    <text evidence="2 10">Belongs to the disproportionating enzyme family.</text>
</comment>
<dbReference type="SUPFAM" id="SSF51445">
    <property type="entry name" value="(Trans)glycosidases"/>
    <property type="match status" value="1"/>
</dbReference>
<proteinExistence type="inferred from homology"/>
<evidence type="ECO:0000256" key="1">
    <source>
        <dbReference type="ARBA" id="ARBA00000439"/>
    </source>
</evidence>
<dbReference type="NCBIfam" id="TIGR00217">
    <property type="entry name" value="malQ"/>
    <property type="match status" value="1"/>
</dbReference>
<dbReference type="InterPro" id="IPR017853">
    <property type="entry name" value="GH"/>
</dbReference>
<evidence type="ECO:0000313" key="11">
    <source>
        <dbReference type="EMBL" id="QSX32873.1"/>
    </source>
</evidence>
<dbReference type="RefSeq" id="WP_207354113.1">
    <property type="nucleotide sequence ID" value="NZ_CP071503.1"/>
</dbReference>
<evidence type="ECO:0000313" key="12">
    <source>
        <dbReference type="Proteomes" id="UP000662770"/>
    </source>
</evidence>
<dbReference type="Pfam" id="PF02446">
    <property type="entry name" value="Glyco_hydro_77"/>
    <property type="match status" value="2"/>
</dbReference>
<dbReference type="InterPro" id="IPR003385">
    <property type="entry name" value="Glyco_hydro_77"/>
</dbReference>
<evidence type="ECO:0000256" key="9">
    <source>
        <dbReference type="ARBA" id="ARBA00031501"/>
    </source>
</evidence>
<dbReference type="EC" id="2.4.1.25" evidence="3 10"/>
<evidence type="ECO:0000256" key="2">
    <source>
        <dbReference type="ARBA" id="ARBA00005684"/>
    </source>
</evidence>
<keyword evidence="7 10" id="KW-0119">Carbohydrate metabolism</keyword>
<keyword evidence="5 10" id="KW-0328">Glycosyltransferase</keyword>
<dbReference type="EMBL" id="CP071503">
    <property type="protein sequence ID" value="QSX32873.1"/>
    <property type="molecule type" value="Genomic_DNA"/>
</dbReference>
<accession>A0ABX7QQ83</accession>
<evidence type="ECO:0000256" key="4">
    <source>
        <dbReference type="ARBA" id="ARBA00020295"/>
    </source>
</evidence>
<dbReference type="PANTHER" id="PTHR32438">
    <property type="entry name" value="4-ALPHA-GLUCANOTRANSFERASE DPE1, CHLOROPLASTIC/AMYLOPLASTIC"/>
    <property type="match status" value="1"/>
</dbReference>
<comment type="catalytic activity">
    <reaction evidence="1 10">
        <text>Transfers a segment of a (1-&gt;4)-alpha-D-glucan to a new position in an acceptor, which may be glucose or a (1-&gt;4)-alpha-D-glucan.</text>
        <dbReference type="EC" id="2.4.1.25"/>
    </reaction>
</comment>
<dbReference type="Gene3D" id="3.20.20.80">
    <property type="entry name" value="Glycosidases"/>
    <property type="match status" value="1"/>
</dbReference>
<evidence type="ECO:0000256" key="10">
    <source>
        <dbReference type="RuleBase" id="RU361207"/>
    </source>
</evidence>
<protein>
    <recommendedName>
        <fullName evidence="4 10">4-alpha-glucanotransferase</fullName>
        <ecNumber evidence="3 10">2.4.1.25</ecNumber>
    </recommendedName>
    <alternativeName>
        <fullName evidence="8 10">Amylomaltase</fullName>
    </alternativeName>
    <alternativeName>
        <fullName evidence="9 10">Disproportionating enzyme</fullName>
    </alternativeName>
</protein>
<gene>
    <name evidence="11" type="primary">malQ</name>
    <name evidence="11" type="ORF">JYB87_14155</name>
</gene>
<keyword evidence="12" id="KW-1185">Reference proteome</keyword>